<accession>A0A420KEW5</accession>
<dbReference type="EMBL" id="NKDB02000001">
    <property type="protein sequence ID" value="RKJ98478.1"/>
    <property type="molecule type" value="Genomic_DNA"/>
</dbReference>
<dbReference type="InterPro" id="IPR035959">
    <property type="entry name" value="RutC-like_sf"/>
</dbReference>
<dbReference type="CDD" id="cd00448">
    <property type="entry name" value="YjgF_YER057c_UK114_family"/>
    <property type="match status" value="1"/>
</dbReference>
<sequence>MRETETTQPRAQRFAVPGLSEAIAARGVPLTVAVKANGFVFVSGLPPIDPATGAMVNHSLEAQLRRAIANLSLALEAAGSSLEDTVMVTLYVTNAGFFSQINRIYREYFGEMTPARTCISIGSWPFEADVEIEAIAVAREPVHPITE</sequence>
<gene>
    <name evidence="2" type="ORF">CE154_001535</name>
</gene>
<dbReference type="Gene3D" id="3.30.1330.40">
    <property type="entry name" value="RutC-like"/>
    <property type="match status" value="1"/>
</dbReference>
<dbReference type="Proteomes" id="UP000216225">
    <property type="component" value="Unassembled WGS sequence"/>
</dbReference>
<dbReference type="GO" id="GO:0005829">
    <property type="term" value="C:cytosol"/>
    <property type="evidence" value="ECO:0007669"/>
    <property type="project" value="TreeGrafter"/>
</dbReference>
<dbReference type="Pfam" id="PF01042">
    <property type="entry name" value="Ribonuc_L-PSP"/>
    <property type="match status" value="1"/>
</dbReference>
<evidence type="ECO:0000256" key="1">
    <source>
        <dbReference type="ARBA" id="ARBA00010552"/>
    </source>
</evidence>
<dbReference type="GO" id="GO:0019239">
    <property type="term" value="F:deaminase activity"/>
    <property type="evidence" value="ECO:0007669"/>
    <property type="project" value="TreeGrafter"/>
</dbReference>
<name>A0A420KEW5_9BURK</name>
<dbReference type="InterPro" id="IPR006175">
    <property type="entry name" value="YjgF/YER057c/UK114"/>
</dbReference>
<dbReference type="PANTHER" id="PTHR11803:SF58">
    <property type="entry name" value="PROTEIN HMF1-RELATED"/>
    <property type="match status" value="1"/>
</dbReference>
<proteinExistence type="inferred from homology"/>
<dbReference type="SUPFAM" id="SSF55298">
    <property type="entry name" value="YjgF-like"/>
    <property type="match status" value="1"/>
</dbReference>
<reference evidence="2 3" key="1">
    <citation type="submission" date="2018-09" db="EMBL/GenBank/DDBJ databases">
        <title>Genome comparison of Alicycliphilus sp. BQ1, a polyurethanolytic bacterium, with its closest phylogenetic relatives Alicycliphilus denitrificans BC and K601, unable to attack polyurethane.</title>
        <authorList>
            <person name="Loza-Tavera H."/>
            <person name="Lozano L."/>
            <person name="Cevallos M."/>
            <person name="Maya-Lucas O."/>
            <person name="Garcia-Mena J."/>
            <person name="Hernandez J."/>
        </authorList>
    </citation>
    <scope>NUCLEOTIDE SEQUENCE [LARGE SCALE GENOMIC DNA]</scope>
    <source>
        <strain evidence="2 3">BQ1</strain>
    </source>
</reference>
<dbReference type="RefSeq" id="WP_094434554.1">
    <property type="nucleotide sequence ID" value="NZ_CP181370.1"/>
</dbReference>
<evidence type="ECO:0000313" key="3">
    <source>
        <dbReference type="Proteomes" id="UP000216225"/>
    </source>
</evidence>
<evidence type="ECO:0000313" key="2">
    <source>
        <dbReference type="EMBL" id="RKJ98478.1"/>
    </source>
</evidence>
<protein>
    <submittedName>
        <fullName evidence="2">RidA family protein</fullName>
    </submittedName>
</protein>
<dbReference type="AlphaFoldDB" id="A0A420KEW5"/>
<comment type="caution">
    <text evidence="2">The sequence shown here is derived from an EMBL/GenBank/DDBJ whole genome shotgun (WGS) entry which is preliminary data.</text>
</comment>
<dbReference type="PANTHER" id="PTHR11803">
    <property type="entry name" value="2-IMINOBUTANOATE/2-IMINOPROPANOATE DEAMINASE RIDA"/>
    <property type="match status" value="1"/>
</dbReference>
<organism evidence="2 3">
    <name type="scientific">Alicycliphilus denitrificans</name>
    <dbReference type="NCBI Taxonomy" id="179636"/>
    <lineage>
        <taxon>Bacteria</taxon>
        <taxon>Pseudomonadati</taxon>
        <taxon>Pseudomonadota</taxon>
        <taxon>Betaproteobacteria</taxon>
        <taxon>Burkholderiales</taxon>
        <taxon>Comamonadaceae</taxon>
        <taxon>Alicycliphilus</taxon>
    </lineage>
</organism>
<comment type="similarity">
    <text evidence="1">Belongs to the RutC family.</text>
</comment>